<feature type="compositionally biased region" description="Basic residues" evidence="1">
    <location>
        <begin position="331"/>
        <end position="344"/>
    </location>
</feature>
<feature type="region of interest" description="Disordered" evidence="1">
    <location>
        <begin position="228"/>
        <end position="252"/>
    </location>
</feature>
<feature type="region of interest" description="Disordered" evidence="1">
    <location>
        <begin position="1121"/>
        <end position="1327"/>
    </location>
</feature>
<sequence length="1327" mass="144061">MAGGLEDDMPAAASFQPNTTITAENLLPPLTYPAKPWNRVAVPTANRRHMIWKRIEGEPVSNQHASAVAELNSQGIGQRKRGRTANFVPVWGEASWDSRVEELAEQDTNVEIEEARAAVAAHDVQRNALTDASGPATFPELTWVPRKRYSSRWPVEPVEKTTSATITEGSEPAVQDSIPLPSEDMEDVAQRADEKKMRRRSTRRMSRRVSFAPLDDTFMHHSPIAIRSSPDKAHAATPKHSSPKKVTGSPQKKFTLLATPSKVLFRSPALRHLSPAIFRSAAKPSTSLSTAIEDETEAYTDESSSFVSEPSQLLFDSPVPDLRVEPEHETKRRRSLHNARRRERRSSGVRTLVSPESMQQGAPRRRHSFFPQARTGSTESKSRRHTLDVFGATVSLVLEEDEPTTGYSSVETTENLSEVVVDVGANLDIFSVPAVTKRRKHRRSTQSASEADEADTSAVEDVSLGEVSGQGDSMHDPSLEDVAVQIPDVVQQAEEEELDQATMPAEDVASDDSTDTVIHNTDSKQSLSEDADVQTMLFENYDPEGLSTIYEESEVMSPRKHTVHEVVLDNSAMVITPPFAGAVVEPRVPEAKATSPETLVDVETPIDNVRLDEKEIINRTGNDGIMEKSYGNGDATESETTAESAQVYTSDDYGLVESEAAVKEADVQDQDEEEQQDPETPSDVEDEDESATTPEDDFCGMIILKDMSAEGVEHSEDDIDHQHSNATERMDAGHENCHTTLADANLPGLVMEKIITSTPPQSLESAAVEDTAKDNEMVPVTPPHDISSLNSFNRALPSSEDDMDEPELERGDEDEDADDDIGLALDYEPTVPLKLEEQGSHTAVTSGEATEQHSSAAEEELQEDSETELLRKFVTRVSANKKAAATAAALANSRTLRPKRRSGSTGSTTDPATGSPTARSSEVQSTAPVASLQPNTRSPLGRKDANSPSPTKKRKAYDKSDLFKGNPELFSAEISPPRSKRVRRKRTINGQAETSLHDNTINTTLPAQELSEDTATDSAQAPRRSTRSRRVLKSPAPSANAIALSLIPVRHGSQDLDKDMPTPVVVSRARATAAEKDLATVTRVNTRKNKGTAVHPKVVLARQAENPAAFRLKELKSVFDAREGKRATNTEHGDGSDDKTGQEKANDGRKGRKGQGVRWASELVRYQGDEVLNSSPPSPPSGLTASSTAGSKRKITPVPIPVIPHSSFTSSSPHPTRERAFPSAIMDSEPSPSPSSPPSAPTAAQQEKEEKPAPARRTRLASRLQAPTPVRKTMRSASTEQSAPSKMPVPVVKMATRRTRIGGGLVGGMSGNGTPAPKRRGRGAGTV</sequence>
<feature type="region of interest" description="Disordered" evidence="1">
    <location>
        <begin position="435"/>
        <end position="460"/>
    </location>
</feature>
<feature type="compositionally biased region" description="Acidic residues" evidence="1">
    <location>
        <begin position="667"/>
        <end position="698"/>
    </location>
</feature>
<feature type="compositionally biased region" description="Acidic residues" evidence="1">
    <location>
        <begin position="799"/>
        <end position="821"/>
    </location>
</feature>
<feature type="region of interest" description="Disordered" evidence="1">
    <location>
        <begin position="495"/>
        <end position="528"/>
    </location>
</feature>
<feature type="region of interest" description="Disordered" evidence="1">
    <location>
        <begin position="881"/>
        <end position="1036"/>
    </location>
</feature>
<feature type="compositionally biased region" description="Polar residues" evidence="1">
    <location>
        <begin position="988"/>
        <end position="1006"/>
    </location>
</feature>
<feature type="compositionally biased region" description="Polar residues" evidence="1">
    <location>
        <begin position="840"/>
        <end position="853"/>
    </location>
</feature>
<feature type="region of interest" description="Disordered" evidence="1">
    <location>
        <begin position="662"/>
        <end position="728"/>
    </location>
</feature>
<dbReference type="OrthoDB" id="4207369at2759"/>
<feature type="compositionally biased region" description="Pro residues" evidence="1">
    <location>
        <begin position="1231"/>
        <end position="1240"/>
    </location>
</feature>
<reference evidence="2 3" key="1">
    <citation type="submission" date="2018-08" db="EMBL/GenBank/DDBJ databases">
        <title>Draft genome of the lignicolous fungus Coniochaeta pulveracea.</title>
        <authorList>
            <person name="Borstlap C.J."/>
            <person name="De Witt R.N."/>
            <person name="Botha A."/>
            <person name="Volschenk H."/>
        </authorList>
    </citation>
    <scope>NUCLEOTIDE SEQUENCE [LARGE SCALE GENOMIC DNA]</scope>
    <source>
        <strain evidence="2 3">CAB683</strain>
    </source>
</reference>
<evidence type="ECO:0000256" key="1">
    <source>
        <dbReference type="SAM" id="MobiDB-lite"/>
    </source>
</evidence>
<feature type="compositionally biased region" description="Polar residues" evidence="1">
    <location>
        <begin position="515"/>
        <end position="528"/>
    </location>
</feature>
<feature type="compositionally biased region" description="Gly residues" evidence="1">
    <location>
        <begin position="1301"/>
        <end position="1311"/>
    </location>
</feature>
<feature type="region of interest" description="Disordered" evidence="1">
    <location>
        <begin position="155"/>
        <end position="206"/>
    </location>
</feature>
<feature type="compositionally biased region" description="Low complexity" evidence="1">
    <location>
        <begin position="1204"/>
        <end position="1214"/>
    </location>
</feature>
<feature type="region of interest" description="Disordered" evidence="1">
    <location>
        <begin position="322"/>
        <end position="383"/>
    </location>
</feature>
<feature type="compositionally biased region" description="Basic and acidic residues" evidence="1">
    <location>
        <begin position="1121"/>
        <end position="1149"/>
    </location>
</feature>
<name>A0A420YHT0_9PEZI</name>
<feature type="region of interest" description="Disordered" evidence="1">
    <location>
        <begin position="759"/>
        <end position="867"/>
    </location>
</feature>
<feature type="compositionally biased region" description="Polar residues" evidence="1">
    <location>
        <begin position="1275"/>
        <end position="1284"/>
    </location>
</feature>
<feature type="compositionally biased region" description="Acidic residues" evidence="1">
    <location>
        <begin position="857"/>
        <end position="867"/>
    </location>
</feature>
<feature type="region of interest" description="Disordered" evidence="1">
    <location>
        <begin position="620"/>
        <end position="645"/>
    </location>
</feature>
<evidence type="ECO:0000313" key="3">
    <source>
        <dbReference type="Proteomes" id="UP000275385"/>
    </source>
</evidence>
<feature type="compositionally biased region" description="Basic residues" evidence="1">
    <location>
        <begin position="1317"/>
        <end position="1327"/>
    </location>
</feature>
<comment type="caution">
    <text evidence="2">The sequence shown here is derived from an EMBL/GenBank/DDBJ whole genome shotgun (WGS) entry which is preliminary data.</text>
</comment>
<dbReference type="EMBL" id="QVQW01000009">
    <property type="protein sequence ID" value="RKU47448.1"/>
    <property type="molecule type" value="Genomic_DNA"/>
</dbReference>
<feature type="compositionally biased region" description="Polar residues" evidence="1">
    <location>
        <begin position="903"/>
        <end position="938"/>
    </location>
</feature>
<feature type="compositionally biased region" description="Basic and acidic residues" evidence="1">
    <location>
        <begin position="707"/>
        <end position="728"/>
    </location>
</feature>
<evidence type="ECO:0000313" key="2">
    <source>
        <dbReference type="EMBL" id="RKU47448.1"/>
    </source>
</evidence>
<keyword evidence="3" id="KW-1185">Reference proteome</keyword>
<feature type="compositionally biased region" description="Basic residues" evidence="1">
    <location>
        <begin position="978"/>
        <end position="987"/>
    </location>
</feature>
<organism evidence="2 3">
    <name type="scientific">Coniochaeta pulveracea</name>
    <dbReference type="NCBI Taxonomy" id="177199"/>
    <lineage>
        <taxon>Eukaryota</taxon>
        <taxon>Fungi</taxon>
        <taxon>Dikarya</taxon>
        <taxon>Ascomycota</taxon>
        <taxon>Pezizomycotina</taxon>
        <taxon>Sordariomycetes</taxon>
        <taxon>Sordariomycetidae</taxon>
        <taxon>Coniochaetales</taxon>
        <taxon>Coniochaetaceae</taxon>
        <taxon>Coniochaeta</taxon>
    </lineage>
</organism>
<feature type="compositionally biased region" description="Low complexity" evidence="1">
    <location>
        <begin position="881"/>
        <end position="895"/>
    </location>
</feature>
<protein>
    <submittedName>
        <fullName evidence="2">Uncharacterized protein</fullName>
    </submittedName>
</protein>
<dbReference type="Proteomes" id="UP000275385">
    <property type="component" value="Unassembled WGS sequence"/>
</dbReference>
<accession>A0A420YHT0</accession>
<proteinExistence type="predicted"/>
<gene>
    <name evidence="2" type="ORF">DL546_008947</name>
</gene>
<feature type="compositionally biased region" description="Basic residues" evidence="1">
    <location>
        <begin position="197"/>
        <end position="206"/>
    </location>
</feature>